<evidence type="ECO:0000256" key="1">
    <source>
        <dbReference type="SAM" id="MobiDB-lite"/>
    </source>
</evidence>
<feature type="region of interest" description="Disordered" evidence="1">
    <location>
        <begin position="347"/>
        <end position="391"/>
    </location>
</feature>
<dbReference type="Pfam" id="PF04492">
    <property type="entry name" value="Phage_rep_O"/>
    <property type="match status" value="1"/>
</dbReference>
<organism evidence="3 4">
    <name type="scientific">Paenibacillus radicis</name>
    <name type="common">ex Xue et al. 2023</name>
    <dbReference type="NCBI Taxonomy" id="2972489"/>
    <lineage>
        <taxon>Bacteria</taxon>
        <taxon>Bacillati</taxon>
        <taxon>Bacillota</taxon>
        <taxon>Bacilli</taxon>
        <taxon>Bacillales</taxon>
        <taxon>Paenibacillaceae</taxon>
        <taxon>Paenibacillus</taxon>
    </lineage>
</organism>
<feature type="compositionally biased region" description="Basic and acidic residues" evidence="1">
    <location>
        <begin position="153"/>
        <end position="169"/>
    </location>
</feature>
<gene>
    <name evidence="3" type="ORF">NV381_19940</name>
</gene>
<dbReference type="Proteomes" id="UP001300012">
    <property type="component" value="Unassembled WGS sequence"/>
</dbReference>
<protein>
    <submittedName>
        <fullName evidence="3">Replication protein</fullName>
    </submittedName>
</protein>
<name>A0ABT1YJU4_9BACL</name>
<sequence>MANVQPEHGTTSIANELIRQVFMTGKLTKTQFQIVFAIIDESWSWLDRRHGRKYKITRRPIKPKELSNKTKLHISDVCKTINALVEAKVIRRHWDYYRFNKDYESWDLNALATKKTRENTKSTRDNPHSFRENANSKKGYLLGENPSAIGETPNKDDETRENTNSDREITYQGKSSATVGSLRQSSAMALGEIPNDTREIPYSWWGKSLMRWPSILRAARVSEPLNKKEININKLWSLYDSIYPDFWSKSPECRYDIEELEQIFEYFQMLKHTRSSGKLAEGIIEKEMDYWERFDKDLVLASLWLHREKHKAGKKEDYTRGIIRRTQDERKRGIMPNVLNEYQQAGAGLSKHGGNPSGTDLPQMAGRGKGTSQTGSRRITEEHFDSFGIGQ</sequence>
<evidence type="ECO:0000313" key="4">
    <source>
        <dbReference type="Proteomes" id="UP001300012"/>
    </source>
</evidence>
<reference evidence="3 4" key="1">
    <citation type="submission" date="2022-08" db="EMBL/GenBank/DDBJ databases">
        <title>Paenibacillus endoradicis sp. nov., Paenibacillus radicibacter sp. nov and Paenibacillus pararadicis sp. nov., three cold-adapted plant growth-promoting bacteria isolated from root of Larix gmelinii in Great Khingan.</title>
        <authorList>
            <person name="Xue H."/>
        </authorList>
    </citation>
    <scope>NUCLEOTIDE SEQUENCE [LARGE SCALE GENOMIC DNA]</scope>
    <source>
        <strain evidence="3 4">N5-1-1-5</strain>
    </source>
</reference>
<accession>A0ABT1YJU4</accession>
<proteinExistence type="predicted"/>
<feature type="region of interest" description="Disordered" evidence="1">
    <location>
        <begin position="116"/>
        <end position="180"/>
    </location>
</feature>
<dbReference type="EMBL" id="JANQBD010000015">
    <property type="protein sequence ID" value="MCR8633458.1"/>
    <property type="molecule type" value="Genomic_DNA"/>
</dbReference>
<dbReference type="InterPro" id="IPR006497">
    <property type="entry name" value="Phage_lambda_VrpO_N"/>
</dbReference>
<dbReference type="InterPro" id="IPR036388">
    <property type="entry name" value="WH-like_DNA-bd_sf"/>
</dbReference>
<evidence type="ECO:0000313" key="3">
    <source>
        <dbReference type="EMBL" id="MCR8633458.1"/>
    </source>
</evidence>
<comment type="caution">
    <text evidence="3">The sequence shown here is derived from an EMBL/GenBank/DDBJ whole genome shotgun (WGS) entry which is preliminary data.</text>
</comment>
<dbReference type="RefSeq" id="WP_258215034.1">
    <property type="nucleotide sequence ID" value="NZ_JANQBD010000015.1"/>
</dbReference>
<evidence type="ECO:0000259" key="2">
    <source>
        <dbReference type="Pfam" id="PF04492"/>
    </source>
</evidence>
<keyword evidence="4" id="KW-1185">Reference proteome</keyword>
<feature type="domain" description="Bacteriophage lambda Replication protein O N-terminal" evidence="2">
    <location>
        <begin position="7"/>
        <end position="106"/>
    </location>
</feature>
<dbReference type="Gene3D" id="1.10.10.10">
    <property type="entry name" value="Winged helix-like DNA-binding domain superfamily/Winged helix DNA-binding domain"/>
    <property type="match status" value="1"/>
</dbReference>
<feature type="compositionally biased region" description="Basic and acidic residues" evidence="1">
    <location>
        <begin position="116"/>
        <end position="135"/>
    </location>
</feature>